<dbReference type="EMBL" id="CM018036">
    <property type="protein sequence ID" value="KAA8540286.1"/>
    <property type="molecule type" value="Genomic_DNA"/>
</dbReference>
<dbReference type="Pfam" id="PF20431">
    <property type="entry name" value="E_motif"/>
    <property type="match status" value="1"/>
</dbReference>
<organism evidence="4 5">
    <name type="scientific">Nyssa sinensis</name>
    <dbReference type="NCBI Taxonomy" id="561372"/>
    <lineage>
        <taxon>Eukaryota</taxon>
        <taxon>Viridiplantae</taxon>
        <taxon>Streptophyta</taxon>
        <taxon>Embryophyta</taxon>
        <taxon>Tracheophyta</taxon>
        <taxon>Spermatophyta</taxon>
        <taxon>Magnoliopsida</taxon>
        <taxon>eudicotyledons</taxon>
        <taxon>Gunneridae</taxon>
        <taxon>Pentapetalae</taxon>
        <taxon>asterids</taxon>
        <taxon>Cornales</taxon>
        <taxon>Nyssaceae</taxon>
        <taxon>Nyssa</taxon>
    </lineage>
</organism>
<evidence type="ECO:0000313" key="5">
    <source>
        <dbReference type="Proteomes" id="UP000325577"/>
    </source>
</evidence>
<dbReference type="InterPro" id="IPR002885">
    <property type="entry name" value="PPR_rpt"/>
</dbReference>
<protein>
    <recommendedName>
        <fullName evidence="6">DYW domain-containing protein</fullName>
    </recommendedName>
</protein>
<feature type="repeat" description="PPR" evidence="3">
    <location>
        <begin position="120"/>
        <end position="154"/>
    </location>
</feature>
<dbReference type="GO" id="GO:0003723">
    <property type="term" value="F:RNA binding"/>
    <property type="evidence" value="ECO:0007669"/>
    <property type="project" value="InterPro"/>
</dbReference>
<dbReference type="FunFam" id="1.25.40.10:FF:000031">
    <property type="entry name" value="Pentatricopeptide repeat-containing protein mitochondrial"/>
    <property type="match status" value="1"/>
</dbReference>
<sequence length="731" mass="81871">MFHGSSSRLLISIPQCIHRPELSYRSIFRRWVSVSCHHLTQIKPSKFSVTHNEFLDFFDRLLRQCTTIQHSKQVHSQIVVTCTHHSAFLAARLVSIYARCGLLDDARKVFETTPKECISNLLLWNSILRANVTHGRYEETLRFYLRMRKLGVGADGFTFPLVVRACAMMGDSKFCKNVHSHVLQMGYQHHLHVVNELMGMYAKLERMNDACQLFDRMVIRSHISWNTIVSGFSLNYDCDSALEAFQRMEAEGLEPNPVTWTALLSSHARCGHHEKTLEMYGVMRKRGIGATAEALAVVISVFADLGAFDMGEMIHGYVMKGGFENYSFVKNSLICMYGKHGAIKDAGILFSEMESKNIVSWNSLISSYAESGLCDEALAIFLQLEKLDGCPTMRPNVVSWSAVIGGFASKGRGRESLELFRRMQLAKVVANSITITSVLSVCAELSALGLGREIHGHVIKAVMDSDLLVGNGLINMYTKCGSLKEGHLVFDKIDGRDLISWNSMIVGYGMHGLGENALYTFDQMIKSGYKPDGVTFVGILSACSHTGLVSEGRKLFDRMIREFRIAPLVEHYACIVDLLGRAGFLQEASNIVKNMPVEPNACVWGALLNCCRMYKNADVAEETASKIYSLNTGTTGSYMLLSNIYAANGRWEDSARVRISAKTKGLKKIPGQSWIEVKKKVYMFSAGNTSQTGMDEVYRILKYLCLQMEFEGYAPDKSFVLQHADEEEYAY</sequence>
<dbReference type="FunFam" id="1.25.40.10:FF:001180">
    <property type="entry name" value="Pentatricopeptide repeat-containing protein At2g03380, mitochondrial"/>
    <property type="match status" value="1"/>
</dbReference>
<feature type="repeat" description="PPR" evidence="3">
    <location>
        <begin position="221"/>
        <end position="255"/>
    </location>
</feature>
<feature type="repeat" description="PPR" evidence="3">
    <location>
        <begin position="256"/>
        <end position="290"/>
    </location>
</feature>
<dbReference type="OrthoDB" id="881013at2759"/>
<dbReference type="InterPro" id="IPR046960">
    <property type="entry name" value="PPR_At4g14850-like_plant"/>
</dbReference>
<evidence type="ECO:0000256" key="1">
    <source>
        <dbReference type="ARBA" id="ARBA00022737"/>
    </source>
</evidence>
<dbReference type="Proteomes" id="UP000325577">
    <property type="component" value="Linkage Group LG13"/>
</dbReference>
<name>A0A5J5BCR8_9ASTE</name>
<comment type="similarity">
    <text evidence="2">Belongs to the PPR family. PCMP-E subfamily.</text>
</comment>
<evidence type="ECO:0000256" key="2">
    <source>
        <dbReference type="ARBA" id="ARBA00061659"/>
    </source>
</evidence>
<dbReference type="PANTHER" id="PTHR47926:SF389">
    <property type="entry name" value="PENTATRICOPEPTIDE PROTEIN-RELATED"/>
    <property type="match status" value="1"/>
</dbReference>
<keyword evidence="5" id="KW-1185">Reference proteome</keyword>
<reference evidence="4 5" key="1">
    <citation type="submission" date="2019-09" db="EMBL/GenBank/DDBJ databases">
        <title>A chromosome-level genome assembly of the Chinese tupelo Nyssa sinensis.</title>
        <authorList>
            <person name="Yang X."/>
            <person name="Kang M."/>
            <person name="Yang Y."/>
            <person name="Xiong H."/>
            <person name="Wang M."/>
            <person name="Zhang Z."/>
            <person name="Wang Z."/>
            <person name="Wu H."/>
            <person name="Ma T."/>
            <person name="Liu J."/>
            <person name="Xi Z."/>
        </authorList>
    </citation>
    <scope>NUCLEOTIDE SEQUENCE [LARGE SCALE GENOMIC DNA]</scope>
    <source>
        <strain evidence="4">J267</strain>
        <tissue evidence="4">Leaf</tissue>
    </source>
</reference>
<dbReference type="Pfam" id="PF01535">
    <property type="entry name" value="PPR"/>
    <property type="match status" value="8"/>
</dbReference>
<dbReference type="FunFam" id="1.25.40.10:FF:000280">
    <property type="entry name" value="Pentatricopeptide repeat-containing protein"/>
    <property type="match status" value="1"/>
</dbReference>
<proteinExistence type="inferred from homology"/>
<keyword evidence="1" id="KW-0677">Repeat</keyword>
<accession>A0A5J5BCR8</accession>
<evidence type="ECO:0000313" key="4">
    <source>
        <dbReference type="EMBL" id="KAA8540286.1"/>
    </source>
</evidence>
<dbReference type="InterPro" id="IPR046848">
    <property type="entry name" value="E_motif"/>
</dbReference>
<feature type="repeat" description="PPR" evidence="3">
    <location>
        <begin position="396"/>
        <end position="430"/>
    </location>
</feature>
<gene>
    <name evidence="4" type="ORF">F0562_024151</name>
</gene>
<evidence type="ECO:0008006" key="6">
    <source>
        <dbReference type="Google" id="ProtNLM"/>
    </source>
</evidence>
<dbReference type="Gene3D" id="1.25.40.10">
    <property type="entry name" value="Tetratricopeptide repeat domain"/>
    <property type="match status" value="4"/>
</dbReference>
<dbReference type="PANTHER" id="PTHR47926">
    <property type="entry name" value="PENTATRICOPEPTIDE REPEAT-CONTAINING PROTEIN"/>
    <property type="match status" value="1"/>
</dbReference>
<feature type="repeat" description="PPR" evidence="3">
    <location>
        <begin position="497"/>
        <end position="531"/>
    </location>
</feature>
<feature type="repeat" description="PPR" evidence="3">
    <location>
        <begin position="357"/>
        <end position="391"/>
    </location>
</feature>
<dbReference type="AlphaFoldDB" id="A0A5J5BCR8"/>
<dbReference type="GO" id="GO:0009451">
    <property type="term" value="P:RNA modification"/>
    <property type="evidence" value="ECO:0007669"/>
    <property type="project" value="InterPro"/>
</dbReference>
<dbReference type="NCBIfam" id="TIGR00756">
    <property type="entry name" value="PPR"/>
    <property type="match status" value="5"/>
</dbReference>
<evidence type="ECO:0000256" key="3">
    <source>
        <dbReference type="PROSITE-ProRule" id="PRU00708"/>
    </source>
</evidence>
<dbReference type="Pfam" id="PF13041">
    <property type="entry name" value="PPR_2"/>
    <property type="match status" value="2"/>
</dbReference>
<dbReference type="SUPFAM" id="SSF48452">
    <property type="entry name" value="TPR-like"/>
    <property type="match status" value="1"/>
</dbReference>
<dbReference type="FunFam" id="1.25.40.10:FF:000393">
    <property type="entry name" value="Pentatricopeptide repeat-containing protein At1g20230"/>
    <property type="match status" value="2"/>
</dbReference>
<dbReference type="InterPro" id="IPR011990">
    <property type="entry name" value="TPR-like_helical_dom_sf"/>
</dbReference>
<dbReference type="PROSITE" id="PS51375">
    <property type="entry name" value="PPR"/>
    <property type="match status" value="6"/>
</dbReference>